<dbReference type="InterPro" id="IPR003838">
    <property type="entry name" value="ABC3_permease_C"/>
</dbReference>
<evidence type="ECO:0000256" key="6">
    <source>
        <dbReference type="SAM" id="Phobius"/>
    </source>
</evidence>
<evidence type="ECO:0000256" key="3">
    <source>
        <dbReference type="ARBA" id="ARBA00022692"/>
    </source>
</evidence>
<feature type="domain" description="ABC3 transporter permease C-terminal" evidence="7">
    <location>
        <begin position="9"/>
        <end position="105"/>
    </location>
</feature>
<evidence type="ECO:0000256" key="1">
    <source>
        <dbReference type="ARBA" id="ARBA00004651"/>
    </source>
</evidence>
<comment type="subcellular location">
    <subcellularLocation>
        <location evidence="1">Cell membrane</location>
        <topology evidence="1">Multi-pass membrane protein</topology>
    </subcellularLocation>
</comment>
<sequence length="112" mass="11916">MTAGKLLGEEQKDLGIYRAVGFDAGRLRCSFALRFAITALCGSVLGTLLGAVFTDLLTAVLMRMEGISDFSSHPGLLTILFPGIVVTLLSALFAWLAAGKIRRLSLTVLVSE</sequence>
<dbReference type="GO" id="GO:0005886">
    <property type="term" value="C:plasma membrane"/>
    <property type="evidence" value="ECO:0007669"/>
    <property type="project" value="UniProtKB-SubCell"/>
</dbReference>
<dbReference type="Pfam" id="PF02687">
    <property type="entry name" value="FtsX"/>
    <property type="match status" value="1"/>
</dbReference>
<comment type="caution">
    <text evidence="8">The sequence shown here is derived from an EMBL/GenBank/DDBJ whole genome shotgun (WGS) entry which is preliminary data.</text>
</comment>
<keyword evidence="4 6" id="KW-1133">Transmembrane helix</keyword>
<evidence type="ECO:0000313" key="8">
    <source>
        <dbReference type="EMBL" id="HJA91661.1"/>
    </source>
</evidence>
<reference evidence="8" key="1">
    <citation type="journal article" date="2021" name="PeerJ">
        <title>Extensive microbial diversity within the chicken gut microbiome revealed by metagenomics and culture.</title>
        <authorList>
            <person name="Gilroy R."/>
            <person name="Ravi A."/>
            <person name="Getino M."/>
            <person name="Pursley I."/>
            <person name="Horton D.L."/>
            <person name="Alikhan N.F."/>
            <person name="Baker D."/>
            <person name="Gharbi K."/>
            <person name="Hall N."/>
            <person name="Watson M."/>
            <person name="Adriaenssens E.M."/>
            <person name="Foster-Nyarko E."/>
            <person name="Jarju S."/>
            <person name="Secka A."/>
            <person name="Antonio M."/>
            <person name="Oren A."/>
            <person name="Chaudhuri R.R."/>
            <person name="La Ragione R."/>
            <person name="Hildebrand F."/>
            <person name="Pallen M.J."/>
        </authorList>
    </citation>
    <scope>NUCLEOTIDE SEQUENCE</scope>
    <source>
        <strain evidence="8">CHK179-7159</strain>
    </source>
</reference>
<feature type="transmembrane region" description="Helical" evidence="6">
    <location>
        <begin position="31"/>
        <end position="53"/>
    </location>
</feature>
<keyword evidence="5 6" id="KW-0472">Membrane</keyword>
<proteinExistence type="predicted"/>
<evidence type="ECO:0000259" key="7">
    <source>
        <dbReference type="Pfam" id="PF02687"/>
    </source>
</evidence>
<keyword evidence="2" id="KW-1003">Cell membrane</keyword>
<dbReference type="Proteomes" id="UP000886858">
    <property type="component" value="Unassembled WGS sequence"/>
</dbReference>
<protein>
    <submittedName>
        <fullName evidence="8">FtsX-like permease family protein</fullName>
    </submittedName>
</protein>
<evidence type="ECO:0000256" key="2">
    <source>
        <dbReference type="ARBA" id="ARBA00022475"/>
    </source>
</evidence>
<gene>
    <name evidence="8" type="ORF">H9717_00820</name>
</gene>
<organism evidence="8 9">
    <name type="scientific">Candidatus Eisenbergiella merdipullorum</name>
    <dbReference type="NCBI Taxonomy" id="2838553"/>
    <lineage>
        <taxon>Bacteria</taxon>
        <taxon>Bacillati</taxon>
        <taxon>Bacillota</taxon>
        <taxon>Clostridia</taxon>
        <taxon>Lachnospirales</taxon>
        <taxon>Lachnospiraceae</taxon>
        <taxon>Eisenbergiella</taxon>
    </lineage>
</organism>
<accession>A0A9D2I2P8</accession>
<name>A0A9D2I2P8_9FIRM</name>
<dbReference type="EMBL" id="DWYY01000006">
    <property type="protein sequence ID" value="HJA91661.1"/>
    <property type="molecule type" value="Genomic_DNA"/>
</dbReference>
<evidence type="ECO:0000313" key="9">
    <source>
        <dbReference type="Proteomes" id="UP000886858"/>
    </source>
</evidence>
<keyword evidence="3 6" id="KW-0812">Transmembrane</keyword>
<dbReference type="AlphaFoldDB" id="A0A9D2I2P8"/>
<reference evidence="8" key="2">
    <citation type="submission" date="2021-04" db="EMBL/GenBank/DDBJ databases">
        <authorList>
            <person name="Gilroy R."/>
        </authorList>
    </citation>
    <scope>NUCLEOTIDE SEQUENCE</scope>
    <source>
        <strain evidence="8">CHK179-7159</strain>
    </source>
</reference>
<feature type="transmembrane region" description="Helical" evidence="6">
    <location>
        <begin position="73"/>
        <end position="96"/>
    </location>
</feature>
<evidence type="ECO:0000256" key="5">
    <source>
        <dbReference type="ARBA" id="ARBA00023136"/>
    </source>
</evidence>
<evidence type="ECO:0000256" key="4">
    <source>
        <dbReference type="ARBA" id="ARBA00022989"/>
    </source>
</evidence>